<reference evidence="1" key="1">
    <citation type="submission" date="2018-07" db="EMBL/GenBank/DDBJ databases">
        <authorList>
            <person name="Quirk P.G."/>
            <person name="Krulwich T.A."/>
        </authorList>
    </citation>
    <scope>NUCLEOTIDE SEQUENCE</scope>
</reference>
<dbReference type="EMBL" id="UFQT01000040">
    <property type="protein sequence ID" value="SSX18623.1"/>
    <property type="molecule type" value="Genomic_DNA"/>
</dbReference>
<sequence>MAHTNRFSITNISEEVMYIMFVSSKLISLFGSGASELQLVLRHSIKKSKFVPNLAAEVALLIFVDPRNIGLVLYDPAPLPRPLALELELCF</sequence>
<dbReference type="VEuPathDB" id="VectorBase:CSON010163"/>
<organism evidence="1">
    <name type="scientific">Culicoides sonorensis</name>
    <name type="common">Biting midge</name>
    <dbReference type="NCBI Taxonomy" id="179676"/>
    <lineage>
        <taxon>Eukaryota</taxon>
        <taxon>Metazoa</taxon>
        <taxon>Ecdysozoa</taxon>
        <taxon>Arthropoda</taxon>
        <taxon>Hexapoda</taxon>
        <taxon>Insecta</taxon>
        <taxon>Pterygota</taxon>
        <taxon>Neoptera</taxon>
        <taxon>Endopterygota</taxon>
        <taxon>Diptera</taxon>
        <taxon>Nematocera</taxon>
        <taxon>Chironomoidea</taxon>
        <taxon>Ceratopogonidae</taxon>
        <taxon>Ceratopogoninae</taxon>
        <taxon>Culicoides</taxon>
        <taxon>Monoculicoides</taxon>
    </lineage>
</organism>
<accession>A0A336LPK2</accession>
<protein>
    <submittedName>
        <fullName evidence="1">CSON010163 protein</fullName>
    </submittedName>
</protein>
<gene>
    <name evidence="1" type="primary">CSON010163</name>
</gene>
<proteinExistence type="predicted"/>
<dbReference type="AlphaFoldDB" id="A0A336LPK2"/>
<evidence type="ECO:0000313" key="1">
    <source>
        <dbReference type="EMBL" id="SSX18623.1"/>
    </source>
</evidence>
<name>A0A336LPK2_CULSO</name>